<dbReference type="SUPFAM" id="SSF81383">
    <property type="entry name" value="F-box domain"/>
    <property type="match status" value="1"/>
</dbReference>
<name>A0A8J5KZW6_ZINOF</name>
<gene>
    <name evidence="2" type="ORF">ZIOFF_044362</name>
</gene>
<dbReference type="InterPro" id="IPR001810">
    <property type="entry name" value="F-box_dom"/>
</dbReference>
<reference evidence="2 3" key="1">
    <citation type="submission" date="2020-08" db="EMBL/GenBank/DDBJ databases">
        <title>Plant Genome Project.</title>
        <authorList>
            <person name="Zhang R.-G."/>
        </authorList>
    </citation>
    <scope>NUCLEOTIDE SEQUENCE [LARGE SCALE GENOMIC DNA]</scope>
    <source>
        <tissue evidence="2">Rhizome</tissue>
    </source>
</reference>
<dbReference type="EMBL" id="JACMSC010000012">
    <property type="protein sequence ID" value="KAG6496495.1"/>
    <property type="molecule type" value="Genomic_DNA"/>
</dbReference>
<evidence type="ECO:0000313" key="3">
    <source>
        <dbReference type="Proteomes" id="UP000734854"/>
    </source>
</evidence>
<protein>
    <recommendedName>
        <fullName evidence="1">F-box domain-containing protein</fullName>
    </recommendedName>
</protein>
<dbReference type="InterPro" id="IPR015915">
    <property type="entry name" value="Kelch-typ_b-propeller"/>
</dbReference>
<dbReference type="SUPFAM" id="SSF117281">
    <property type="entry name" value="Kelch motif"/>
    <property type="match status" value="1"/>
</dbReference>
<dbReference type="Proteomes" id="UP000734854">
    <property type="component" value="Unassembled WGS sequence"/>
</dbReference>
<organism evidence="2 3">
    <name type="scientific">Zingiber officinale</name>
    <name type="common">Ginger</name>
    <name type="synonym">Amomum zingiber</name>
    <dbReference type="NCBI Taxonomy" id="94328"/>
    <lineage>
        <taxon>Eukaryota</taxon>
        <taxon>Viridiplantae</taxon>
        <taxon>Streptophyta</taxon>
        <taxon>Embryophyta</taxon>
        <taxon>Tracheophyta</taxon>
        <taxon>Spermatophyta</taxon>
        <taxon>Magnoliopsida</taxon>
        <taxon>Liliopsida</taxon>
        <taxon>Zingiberales</taxon>
        <taxon>Zingiberaceae</taxon>
        <taxon>Zingiber</taxon>
    </lineage>
</organism>
<dbReference type="Pfam" id="PF00646">
    <property type="entry name" value="F-box"/>
    <property type="match status" value="1"/>
</dbReference>
<keyword evidence="3" id="KW-1185">Reference proteome</keyword>
<dbReference type="SMART" id="SM00256">
    <property type="entry name" value="FBOX"/>
    <property type="match status" value="1"/>
</dbReference>
<dbReference type="PANTHER" id="PTHR47719:SF2">
    <property type="entry name" value="SKP1-INTERACTING PARTNER 15"/>
    <property type="match status" value="1"/>
</dbReference>
<feature type="domain" description="F-box" evidence="1">
    <location>
        <begin position="26"/>
        <end position="66"/>
    </location>
</feature>
<sequence>MRISRVPEDEVAAEADPAAECPIQLLPQDVLHNVLGRLPLYQALACRPVSRLFLDALSSPPFLSSLPSLRLLVLRHPRAASSPHPSLHAFDPSFRRWIRLPLSFLPFPSASPVTASPSLLYLWVDSVPFPHSIDPASKSQTKSLVVCNPLSGSYRLLPPLGSAWSRHGTVIAGPGGSVVIITELAALSYAPCPDRWLKFPLSLPSKPRSPIMMAGSVFALCDVGALWRSRWKLFSCGIADLGRAHGWAPIERHEWGDVFDIFKRPRLLAGAGGRQLLMVGGLRSSFVLDAPCSTVLIIRLDLETMEWDEAGTMPLDMYRCFGGGFSSPLEVVAAGADAAGANNKVKVFGGDGKVWFSGKKMRGKLAMWEEGVGKSDGGLWSWVDSIPECPEELAAVIGLSRRATLRSSPPVRSEGDAPPALAYPADAPRGRVLVYGMVSGDSQRVGDQAIGVGVEAARAFHLAWFALGGEVATATTDLKGNFFEFLPFGLGVTVLLGDAVGVLWDGVGSGVDGPPL</sequence>
<dbReference type="InterPro" id="IPR036047">
    <property type="entry name" value="F-box-like_dom_sf"/>
</dbReference>
<dbReference type="Gene3D" id="2.120.10.80">
    <property type="entry name" value="Kelch-type beta propeller"/>
    <property type="match status" value="1"/>
</dbReference>
<evidence type="ECO:0000259" key="1">
    <source>
        <dbReference type="SMART" id="SM00256"/>
    </source>
</evidence>
<accession>A0A8J5KZW6</accession>
<evidence type="ECO:0000313" key="2">
    <source>
        <dbReference type="EMBL" id="KAG6496495.1"/>
    </source>
</evidence>
<proteinExistence type="predicted"/>
<comment type="caution">
    <text evidence="2">The sequence shown here is derived from an EMBL/GenBank/DDBJ whole genome shotgun (WGS) entry which is preliminary data.</text>
</comment>
<dbReference type="AlphaFoldDB" id="A0A8J5KZW6"/>
<dbReference type="PANTHER" id="PTHR47719">
    <property type="entry name" value="SKP1-INTERACTING PARTNER 15"/>
    <property type="match status" value="1"/>
</dbReference>